<feature type="region of interest" description="Disordered" evidence="1">
    <location>
        <begin position="222"/>
        <end position="427"/>
    </location>
</feature>
<keyword evidence="2" id="KW-0472">Membrane</keyword>
<evidence type="ECO:0000313" key="4">
    <source>
        <dbReference type="Proteomes" id="UP001620645"/>
    </source>
</evidence>
<feature type="compositionally biased region" description="Basic and acidic residues" evidence="1">
    <location>
        <begin position="222"/>
        <end position="291"/>
    </location>
</feature>
<dbReference type="AlphaFoldDB" id="A0ABD2JXS6"/>
<feature type="compositionally biased region" description="Basic and acidic residues" evidence="1">
    <location>
        <begin position="490"/>
        <end position="501"/>
    </location>
</feature>
<protein>
    <submittedName>
        <fullName evidence="3">Uncharacterized protein</fullName>
    </submittedName>
</protein>
<evidence type="ECO:0000256" key="2">
    <source>
        <dbReference type="SAM" id="Phobius"/>
    </source>
</evidence>
<evidence type="ECO:0000256" key="1">
    <source>
        <dbReference type="SAM" id="MobiDB-lite"/>
    </source>
</evidence>
<feature type="compositionally biased region" description="Basic residues" evidence="1">
    <location>
        <begin position="321"/>
        <end position="335"/>
    </location>
</feature>
<proteinExistence type="predicted"/>
<gene>
    <name evidence="3" type="ORF">niasHS_007511</name>
</gene>
<organism evidence="3 4">
    <name type="scientific">Heterodera schachtii</name>
    <name type="common">Sugarbeet cyst nematode worm</name>
    <name type="synonym">Tylenchus schachtii</name>
    <dbReference type="NCBI Taxonomy" id="97005"/>
    <lineage>
        <taxon>Eukaryota</taxon>
        <taxon>Metazoa</taxon>
        <taxon>Ecdysozoa</taxon>
        <taxon>Nematoda</taxon>
        <taxon>Chromadorea</taxon>
        <taxon>Rhabditida</taxon>
        <taxon>Tylenchina</taxon>
        <taxon>Tylenchomorpha</taxon>
        <taxon>Tylenchoidea</taxon>
        <taxon>Heteroderidae</taxon>
        <taxon>Heteroderinae</taxon>
        <taxon>Heterodera</taxon>
    </lineage>
</organism>
<keyword evidence="4" id="KW-1185">Reference proteome</keyword>
<feature type="compositionally biased region" description="Basic and acidic residues" evidence="1">
    <location>
        <begin position="361"/>
        <end position="382"/>
    </location>
</feature>
<keyword evidence="2" id="KW-1133">Transmembrane helix</keyword>
<comment type="caution">
    <text evidence="3">The sequence shown here is derived from an EMBL/GenBank/DDBJ whole genome shotgun (WGS) entry which is preliminary data.</text>
</comment>
<feature type="transmembrane region" description="Helical" evidence="2">
    <location>
        <begin position="187"/>
        <end position="210"/>
    </location>
</feature>
<dbReference type="Proteomes" id="UP001620645">
    <property type="component" value="Unassembled WGS sequence"/>
</dbReference>
<accession>A0ABD2JXS6</accession>
<reference evidence="3 4" key="1">
    <citation type="submission" date="2024-10" db="EMBL/GenBank/DDBJ databases">
        <authorList>
            <person name="Kim D."/>
        </authorList>
    </citation>
    <scope>NUCLEOTIDE SEQUENCE [LARGE SCALE GENOMIC DNA]</scope>
    <source>
        <strain evidence="3">Taebaek</strain>
    </source>
</reference>
<sequence length="501" mass="55611">MATDGGIMEERERMALPGAGIDRRRRATDSRPERVDKLGIDRAEDVGANAGQIARRLETICAMAFWRAMKSHLFGRGPIGGGRNGAGGEKTKTVAKWDNEGEKGAVTLFPFRVRVIGLSSAQVPSVGRPLRLFFSASLNGQMVPAKSLFADLSLLSLSEMSALLRIPIIGISALVQIEMTERAQWWVIALIAGGGILLIGCGWMLLVLYFNLCTVPTIQPERMEEEKKEEKKEGNEERSRETGGSEEEKQGSEKGDEKERGGKERGEKERGGKERGEKEREKTEREQDSLQKKRQQHMNGVRENDQQQQQQQQKATTARSKSWRRRAKKTTKLRRMVGVLGRKNGRGGRRKNEVEKDEDEGGGKEEGEEEGRTTEVGGREATAEEEGEEPGWNHTWKGIGGGRGGDHSAPKMGRQQRQKVEESAEERPIVVQGIGTCPKLAIPSDALIAQNGRRAAPNRLRPYWVADQLESIYHLFQSPSTHPRPGPKAKGGEIRAEIVEE</sequence>
<name>A0ABD2JXS6_HETSC</name>
<evidence type="ECO:0000313" key="3">
    <source>
        <dbReference type="EMBL" id="KAL3095412.1"/>
    </source>
</evidence>
<feature type="compositionally biased region" description="Low complexity" evidence="1">
    <location>
        <begin position="306"/>
        <end position="320"/>
    </location>
</feature>
<feature type="region of interest" description="Disordered" evidence="1">
    <location>
        <begin position="477"/>
        <end position="501"/>
    </location>
</feature>
<feature type="compositionally biased region" description="Basic and acidic residues" evidence="1">
    <location>
        <begin position="418"/>
        <end position="427"/>
    </location>
</feature>
<dbReference type="EMBL" id="JBICCN010000083">
    <property type="protein sequence ID" value="KAL3095412.1"/>
    <property type="molecule type" value="Genomic_DNA"/>
</dbReference>
<keyword evidence="2" id="KW-0812">Transmembrane</keyword>